<dbReference type="InterPro" id="IPR016167">
    <property type="entry name" value="FAD-bd_PCMH_sub1"/>
</dbReference>
<dbReference type="Proteomes" id="UP000285301">
    <property type="component" value="Unassembled WGS sequence"/>
</dbReference>
<comment type="caution">
    <text evidence="3">The sequence shown here is derived from an EMBL/GenBank/DDBJ whole genome shotgun (WGS) entry which is preliminary data.</text>
</comment>
<reference evidence="3" key="2">
    <citation type="submission" date="2018-11" db="EMBL/GenBank/DDBJ databases">
        <title>Trombidioid mite genomics.</title>
        <authorList>
            <person name="Dong X."/>
        </authorList>
    </citation>
    <scope>NUCLEOTIDE SEQUENCE</scope>
    <source>
        <strain evidence="3">UoL-WK</strain>
    </source>
</reference>
<dbReference type="InterPro" id="IPR036318">
    <property type="entry name" value="FAD-bd_PCMH-like_sf"/>
</dbReference>
<organism evidence="3 4">
    <name type="scientific">Dinothrombium tinctorium</name>
    <dbReference type="NCBI Taxonomy" id="1965070"/>
    <lineage>
        <taxon>Eukaryota</taxon>
        <taxon>Metazoa</taxon>
        <taxon>Ecdysozoa</taxon>
        <taxon>Arthropoda</taxon>
        <taxon>Chelicerata</taxon>
        <taxon>Arachnida</taxon>
        <taxon>Acari</taxon>
        <taxon>Acariformes</taxon>
        <taxon>Trombidiformes</taxon>
        <taxon>Prostigmata</taxon>
        <taxon>Anystina</taxon>
        <taxon>Parasitengona</taxon>
        <taxon>Trombidioidea</taxon>
        <taxon>Trombidiidae</taxon>
        <taxon>Dinothrombium</taxon>
    </lineage>
</organism>
<dbReference type="GO" id="GO:0050660">
    <property type="term" value="F:flavin adenine dinucleotide binding"/>
    <property type="evidence" value="ECO:0007669"/>
    <property type="project" value="InterPro"/>
</dbReference>
<gene>
    <name evidence="3" type="ORF">B4U79_18571</name>
    <name evidence="2" type="ORF">B4U79_18789</name>
</gene>
<protein>
    <recommendedName>
        <fullName evidence="1">FAD linked oxidase N-terminal domain-containing protein</fullName>
    </recommendedName>
</protein>
<dbReference type="GO" id="GO:0008720">
    <property type="term" value="F:D-lactate dehydrogenase (NAD+) activity"/>
    <property type="evidence" value="ECO:0007669"/>
    <property type="project" value="TreeGrafter"/>
</dbReference>
<evidence type="ECO:0000259" key="1">
    <source>
        <dbReference type="Pfam" id="PF01565"/>
    </source>
</evidence>
<proteinExistence type="predicted"/>
<dbReference type="EMBL" id="NCKU01015379">
    <property type="protein sequence ID" value="RWR99393.1"/>
    <property type="molecule type" value="Genomic_DNA"/>
</dbReference>
<evidence type="ECO:0000313" key="2">
    <source>
        <dbReference type="EMBL" id="RWR99393.1"/>
    </source>
</evidence>
<dbReference type="InterPro" id="IPR006094">
    <property type="entry name" value="Oxid_FAD_bind_N"/>
</dbReference>
<sequence length="119" mass="13308">MLRFAKIFSERLVLSNRLRVLSRQHNSFTKTKVDSSFVQEVRNIVGNENLSLSPSVLERHGRDEGYYPFVLSSPPDVVAWPSNIQHVVDIIKLCYHSNVPIIPFGTGTGMEGGIGALRV</sequence>
<dbReference type="STRING" id="1965070.A0A3S3NF46"/>
<accession>A0A3S3NF46</accession>
<reference evidence="3 4" key="1">
    <citation type="journal article" date="2018" name="Gigascience">
        <title>Genomes of trombidid mites reveal novel predicted allergens and laterally-transferred genes associated with secondary metabolism.</title>
        <authorList>
            <person name="Dong X."/>
            <person name="Chaisiri K."/>
            <person name="Xia D."/>
            <person name="Armstrong S.D."/>
            <person name="Fang Y."/>
            <person name="Donnelly M.J."/>
            <person name="Kadowaki T."/>
            <person name="McGarry J.W."/>
            <person name="Darby A.C."/>
            <person name="Makepeace B.L."/>
        </authorList>
    </citation>
    <scope>NUCLEOTIDE SEQUENCE [LARGE SCALE GENOMIC DNA]</scope>
    <source>
        <strain evidence="3">UoL-WK</strain>
    </source>
</reference>
<dbReference type="PANTHER" id="PTHR11748">
    <property type="entry name" value="D-LACTATE DEHYDROGENASE"/>
    <property type="match status" value="1"/>
</dbReference>
<keyword evidence="4" id="KW-1185">Reference proteome</keyword>
<feature type="domain" description="FAD linked oxidase N-terminal" evidence="1">
    <location>
        <begin position="75"/>
        <end position="113"/>
    </location>
</feature>
<evidence type="ECO:0000313" key="3">
    <source>
        <dbReference type="EMBL" id="RWS01407.1"/>
    </source>
</evidence>
<dbReference type="AlphaFoldDB" id="A0A3S3NF46"/>
<dbReference type="Gene3D" id="3.30.43.10">
    <property type="entry name" value="Uridine Diphospho-n-acetylenolpyruvylglucosamine Reductase, domain 2"/>
    <property type="match status" value="1"/>
</dbReference>
<dbReference type="Pfam" id="PF01565">
    <property type="entry name" value="FAD_binding_4"/>
    <property type="match status" value="1"/>
</dbReference>
<name>A0A3S3NF46_9ACAR</name>
<dbReference type="SUPFAM" id="SSF56176">
    <property type="entry name" value="FAD-binding/transporter-associated domain-like"/>
    <property type="match status" value="1"/>
</dbReference>
<dbReference type="GO" id="GO:0004458">
    <property type="term" value="F:D-lactate dehydrogenase (cytochrome) activity"/>
    <property type="evidence" value="ECO:0007669"/>
    <property type="project" value="TreeGrafter"/>
</dbReference>
<dbReference type="GO" id="GO:0005739">
    <property type="term" value="C:mitochondrion"/>
    <property type="evidence" value="ECO:0007669"/>
    <property type="project" value="TreeGrafter"/>
</dbReference>
<dbReference type="EMBL" id="NCKU01009249">
    <property type="protein sequence ID" value="RWS01407.1"/>
    <property type="molecule type" value="Genomic_DNA"/>
</dbReference>
<dbReference type="GO" id="GO:1903457">
    <property type="term" value="P:lactate catabolic process"/>
    <property type="evidence" value="ECO:0007669"/>
    <property type="project" value="TreeGrafter"/>
</dbReference>
<dbReference type="PANTHER" id="PTHR11748:SF111">
    <property type="entry name" value="D-LACTATE DEHYDROGENASE, MITOCHONDRIAL-RELATED"/>
    <property type="match status" value="1"/>
</dbReference>
<evidence type="ECO:0000313" key="4">
    <source>
        <dbReference type="Proteomes" id="UP000285301"/>
    </source>
</evidence>